<gene>
    <name evidence="1" type="ORF">WG900_11990</name>
</gene>
<accession>A0ABU8S9J9</accession>
<keyword evidence="1" id="KW-0378">Hydrolase</keyword>
<proteinExistence type="predicted"/>
<reference evidence="1 2" key="1">
    <citation type="submission" date="2024-03" db="EMBL/GenBank/DDBJ databases">
        <authorList>
            <person name="Jo J.-H."/>
        </authorList>
    </citation>
    <scope>NUCLEOTIDE SEQUENCE [LARGE SCALE GENOMIC DNA]</scope>
    <source>
        <strain evidence="1 2">AS3R-12</strain>
    </source>
</reference>
<dbReference type="EMBL" id="JBBHJY010000005">
    <property type="protein sequence ID" value="MEJ6010636.1"/>
    <property type="molecule type" value="Genomic_DNA"/>
</dbReference>
<evidence type="ECO:0000313" key="1">
    <source>
        <dbReference type="EMBL" id="MEJ6010636.1"/>
    </source>
</evidence>
<dbReference type="SUPFAM" id="SSF56784">
    <property type="entry name" value="HAD-like"/>
    <property type="match status" value="1"/>
</dbReference>
<evidence type="ECO:0000313" key="2">
    <source>
        <dbReference type="Proteomes" id="UP001379235"/>
    </source>
</evidence>
<dbReference type="InterPro" id="IPR036412">
    <property type="entry name" value="HAD-like_sf"/>
</dbReference>
<dbReference type="GO" id="GO:0016787">
    <property type="term" value="F:hydrolase activity"/>
    <property type="evidence" value="ECO:0007669"/>
    <property type="project" value="UniProtKB-KW"/>
</dbReference>
<protein>
    <submittedName>
        <fullName evidence="1">HAD family hydrolase</fullName>
    </submittedName>
</protein>
<sequence length="210" mass="23653">MTRPLLITDCDEVLLHMVKPFRDWLAEFHGIDFHWNGNDFAKAVHYIANGELVPQKETWRLLGAFFETEMDRQYPIAGAIEAIGEIGREADVVVLTNLQDHFNEARTAQLLSHGLSLKVFTNQGPKGPALQKILAEYRPSRALFIDDIHHHHGSVADLAPDVHRLHLCGEPLLSPHIPCAHESGMAHARIDNWNEALPWIAGKLYGESHD</sequence>
<name>A0ABU8S9J9_9SPHN</name>
<organism evidence="1 2">
    <name type="scientific">Novosphingobium aquae</name>
    <dbReference type="NCBI Taxonomy" id="3133435"/>
    <lineage>
        <taxon>Bacteria</taxon>
        <taxon>Pseudomonadati</taxon>
        <taxon>Pseudomonadota</taxon>
        <taxon>Alphaproteobacteria</taxon>
        <taxon>Sphingomonadales</taxon>
        <taxon>Sphingomonadaceae</taxon>
        <taxon>Novosphingobium</taxon>
    </lineage>
</organism>
<dbReference type="Proteomes" id="UP001379235">
    <property type="component" value="Unassembled WGS sequence"/>
</dbReference>
<keyword evidence="2" id="KW-1185">Reference proteome</keyword>
<comment type="caution">
    <text evidence="1">The sequence shown here is derived from an EMBL/GenBank/DDBJ whole genome shotgun (WGS) entry which is preliminary data.</text>
</comment>
<dbReference type="RefSeq" id="WP_339967379.1">
    <property type="nucleotide sequence ID" value="NZ_JBBHJY010000005.1"/>
</dbReference>